<evidence type="ECO:0000256" key="1">
    <source>
        <dbReference type="SAM" id="Phobius"/>
    </source>
</evidence>
<reference evidence="2" key="2">
    <citation type="journal article" date="2024" name="Plant">
        <title>Genomic evolution and insights into agronomic trait innovations of Sesamum species.</title>
        <authorList>
            <person name="Miao H."/>
            <person name="Wang L."/>
            <person name="Qu L."/>
            <person name="Liu H."/>
            <person name="Sun Y."/>
            <person name="Le M."/>
            <person name="Wang Q."/>
            <person name="Wei S."/>
            <person name="Zheng Y."/>
            <person name="Lin W."/>
            <person name="Duan Y."/>
            <person name="Cao H."/>
            <person name="Xiong S."/>
            <person name="Wang X."/>
            <person name="Wei L."/>
            <person name="Li C."/>
            <person name="Ma Q."/>
            <person name="Ju M."/>
            <person name="Zhao R."/>
            <person name="Li G."/>
            <person name="Mu C."/>
            <person name="Tian Q."/>
            <person name="Mei H."/>
            <person name="Zhang T."/>
            <person name="Gao T."/>
            <person name="Zhang H."/>
        </authorList>
    </citation>
    <scope>NUCLEOTIDE SEQUENCE</scope>
    <source>
        <strain evidence="2">KEN1</strain>
    </source>
</reference>
<proteinExistence type="predicted"/>
<dbReference type="EMBL" id="JACGWN010000010">
    <property type="protein sequence ID" value="KAL0427707.1"/>
    <property type="molecule type" value="Genomic_DNA"/>
</dbReference>
<reference evidence="2" key="1">
    <citation type="submission" date="2020-06" db="EMBL/GenBank/DDBJ databases">
        <authorList>
            <person name="Li T."/>
            <person name="Hu X."/>
            <person name="Zhang T."/>
            <person name="Song X."/>
            <person name="Zhang H."/>
            <person name="Dai N."/>
            <person name="Sheng W."/>
            <person name="Hou X."/>
            <person name="Wei L."/>
        </authorList>
    </citation>
    <scope>NUCLEOTIDE SEQUENCE</scope>
    <source>
        <strain evidence="2">KEN1</strain>
        <tissue evidence="2">Leaf</tissue>
    </source>
</reference>
<comment type="caution">
    <text evidence="2">The sequence shown here is derived from an EMBL/GenBank/DDBJ whole genome shotgun (WGS) entry which is preliminary data.</text>
</comment>
<organism evidence="2">
    <name type="scientific">Sesamum latifolium</name>
    <dbReference type="NCBI Taxonomy" id="2727402"/>
    <lineage>
        <taxon>Eukaryota</taxon>
        <taxon>Viridiplantae</taxon>
        <taxon>Streptophyta</taxon>
        <taxon>Embryophyta</taxon>
        <taxon>Tracheophyta</taxon>
        <taxon>Spermatophyta</taxon>
        <taxon>Magnoliopsida</taxon>
        <taxon>eudicotyledons</taxon>
        <taxon>Gunneridae</taxon>
        <taxon>Pentapetalae</taxon>
        <taxon>asterids</taxon>
        <taxon>lamiids</taxon>
        <taxon>Lamiales</taxon>
        <taxon>Pedaliaceae</taxon>
        <taxon>Sesamum</taxon>
    </lineage>
</organism>
<keyword evidence="1" id="KW-0812">Transmembrane</keyword>
<accession>A0AAW2VE42</accession>
<evidence type="ECO:0000313" key="2">
    <source>
        <dbReference type="EMBL" id="KAL0427707.1"/>
    </source>
</evidence>
<feature type="transmembrane region" description="Helical" evidence="1">
    <location>
        <begin position="37"/>
        <end position="56"/>
    </location>
</feature>
<name>A0AAW2VE42_9LAMI</name>
<keyword evidence="1" id="KW-1133">Transmembrane helix</keyword>
<protein>
    <submittedName>
        <fullName evidence="2">Uncharacterized protein</fullName>
    </submittedName>
</protein>
<keyword evidence="1" id="KW-0472">Membrane</keyword>
<dbReference type="AlphaFoldDB" id="A0AAW2VE42"/>
<gene>
    <name evidence="2" type="ORF">Slati_2945500</name>
</gene>
<sequence length="90" mass="9556">MPLSLAMHAHIICLRPLRTPNLPFALFLRAAGGAPPVLAPVLAVAVTAVLLPFFLYQRLAPLPFDLEVEASPTNTPAQTCGSLPRIGPAY</sequence>